<proteinExistence type="predicted"/>
<protein>
    <submittedName>
        <fullName evidence="6">TetR family transcriptional regulator</fullName>
    </submittedName>
</protein>
<dbReference type="PANTHER" id="PTHR47506:SF6">
    <property type="entry name" value="HTH-TYPE TRANSCRIPTIONAL REPRESSOR NEMR"/>
    <property type="match status" value="1"/>
</dbReference>
<dbReference type="Gene3D" id="1.10.357.10">
    <property type="entry name" value="Tetracycline Repressor, domain 2"/>
    <property type="match status" value="1"/>
</dbReference>
<feature type="DNA-binding region" description="H-T-H motif" evidence="4">
    <location>
        <begin position="24"/>
        <end position="43"/>
    </location>
</feature>
<dbReference type="InterPro" id="IPR041583">
    <property type="entry name" value="TetR_C_31"/>
</dbReference>
<feature type="domain" description="HTH tetR-type" evidence="5">
    <location>
        <begin position="1"/>
        <end position="61"/>
    </location>
</feature>
<reference evidence="6" key="2">
    <citation type="submission" date="2021-04" db="EMBL/GenBank/DDBJ databases">
        <authorList>
            <person name="Gilroy R."/>
        </authorList>
    </citation>
    <scope>NUCLEOTIDE SEQUENCE</scope>
    <source>
        <strain evidence="6">ChiGjej4B4-7305</strain>
    </source>
</reference>
<evidence type="ECO:0000313" key="7">
    <source>
        <dbReference type="Proteomes" id="UP000824037"/>
    </source>
</evidence>
<evidence type="ECO:0000313" key="6">
    <source>
        <dbReference type="EMBL" id="HIZ34253.1"/>
    </source>
</evidence>
<evidence type="ECO:0000256" key="2">
    <source>
        <dbReference type="ARBA" id="ARBA00023125"/>
    </source>
</evidence>
<name>A0A9D2J2M4_9MICO</name>
<gene>
    <name evidence="6" type="ORF">H9815_00625</name>
</gene>
<dbReference type="EMBL" id="DXBY01000015">
    <property type="protein sequence ID" value="HIZ34253.1"/>
    <property type="molecule type" value="Genomic_DNA"/>
</dbReference>
<organism evidence="6 7">
    <name type="scientific">Candidatus Ruania gallistercoris</name>
    <dbReference type="NCBI Taxonomy" id="2838746"/>
    <lineage>
        <taxon>Bacteria</taxon>
        <taxon>Bacillati</taxon>
        <taxon>Actinomycetota</taxon>
        <taxon>Actinomycetes</taxon>
        <taxon>Micrococcales</taxon>
        <taxon>Ruaniaceae</taxon>
        <taxon>Ruania</taxon>
    </lineage>
</organism>
<evidence type="ECO:0000256" key="3">
    <source>
        <dbReference type="ARBA" id="ARBA00023163"/>
    </source>
</evidence>
<dbReference type="AlphaFoldDB" id="A0A9D2J2M4"/>
<dbReference type="SUPFAM" id="SSF46689">
    <property type="entry name" value="Homeodomain-like"/>
    <property type="match status" value="1"/>
</dbReference>
<dbReference type="InterPro" id="IPR009057">
    <property type="entry name" value="Homeodomain-like_sf"/>
</dbReference>
<evidence type="ECO:0000256" key="4">
    <source>
        <dbReference type="PROSITE-ProRule" id="PRU00335"/>
    </source>
</evidence>
<dbReference type="Proteomes" id="UP000824037">
    <property type="component" value="Unassembled WGS sequence"/>
</dbReference>
<dbReference type="PANTHER" id="PTHR47506">
    <property type="entry name" value="TRANSCRIPTIONAL REGULATORY PROTEIN"/>
    <property type="match status" value="1"/>
</dbReference>
<dbReference type="GO" id="GO:0003677">
    <property type="term" value="F:DNA binding"/>
    <property type="evidence" value="ECO:0007669"/>
    <property type="project" value="UniProtKB-UniRule"/>
</dbReference>
<keyword evidence="3" id="KW-0804">Transcription</keyword>
<reference evidence="6" key="1">
    <citation type="journal article" date="2021" name="PeerJ">
        <title>Extensive microbial diversity within the chicken gut microbiome revealed by metagenomics and culture.</title>
        <authorList>
            <person name="Gilroy R."/>
            <person name="Ravi A."/>
            <person name="Getino M."/>
            <person name="Pursley I."/>
            <person name="Horton D.L."/>
            <person name="Alikhan N.F."/>
            <person name="Baker D."/>
            <person name="Gharbi K."/>
            <person name="Hall N."/>
            <person name="Watson M."/>
            <person name="Adriaenssens E.M."/>
            <person name="Foster-Nyarko E."/>
            <person name="Jarju S."/>
            <person name="Secka A."/>
            <person name="Antonio M."/>
            <person name="Oren A."/>
            <person name="Chaudhuri R.R."/>
            <person name="La Ragione R."/>
            <person name="Hildebrand F."/>
            <person name="Pallen M.J."/>
        </authorList>
    </citation>
    <scope>NUCLEOTIDE SEQUENCE</scope>
    <source>
        <strain evidence="6">ChiGjej4B4-7305</strain>
    </source>
</reference>
<sequence length="176" mass="18848">MGRRDDLLAAALLVLAEGGLKGLTHRAVDARAGLPSGSAANLFRTRQSLLRAVIEEMERQDWGYVTASGDSPEPHGLEELAQALAEFTVRMVEPDQAPVTRARLELSLAFPDDVRDAHARLLARLVRMLASSGIDDPHVRAAGIAALLDGTILHALTVAPEPVDPTRLAKAIRALL</sequence>
<comment type="caution">
    <text evidence="6">The sequence shown here is derived from an EMBL/GenBank/DDBJ whole genome shotgun (WGS) entry which is preliminary data.</text>
</comment>
<accession>A0A9D2J2M4</accession>
<keyword evidence="1" id="KW-0805">Transcription regulation</keyword>
<evidence type="ECO:0000256" key="1">
    <source>
        <dbReference type="ARBA" id="ARBA00023015"/>
    </source>
</evidence>
<evidence type="ECO:0000259" key="5">
    <source>
        <dbReference type="PROSITE" id="PS50977"/>
    </source>
</evidence>
<dbReference type="PROSITE" id="PS50977">
    <property type="entry name" value="HTH_TETR_2"/>
    <property type="match status" value="1"/>
</dbReference>
<dbReference type="Pfam" id="PF17940">
    <property type="entry name" value="TetR_C_31"/>
    <property type="match status" value="1"/>
</dbReference>
<keyword evidence="2 4" id="KW-0238">DNA-binding</keyword>
<dbReference type="InterPro" id="IPR001647">
    <property type="entry name" value="HTH_TetR"/>
</dbReference>